<keyword evidence="5 8" id="KW-0658">Purine biosynthesis</keyword>
<dbReference type="GO" id="GO:0005525">
    <property type="term" value="F:GTP binding"/>
    <property type="evidence" value="ECO:0007669"/>
    <property type="project" value="UniProtKB-UniRule"/>
</dbReference>
<comment type="function">
    <text evidence="8">Plays an important role in the de novo pathway of purine nucleotide biosynthesis. Catalyzes the first committed step in the biosynthesis of AMP from IMP.</text>
</comment>
<feature type="binding site" evidence="8">
    <location>
        <begin position="413"/>
        <end position="415"/>
    </location>
    <ligand>
        <name>GTP</name>
        <dbReference type="ChEBI" id="CHEBI:37565"/>
    </ligand>
</feature>
<sequence length="430" mass="47432">MVKAVVGANWGDEGKGKITDMLAREADIIIRFQGGANAGHTIVNDYGKFALHTLPSGVFYRHTTSIIGNGVALNIPVFINEIHSITDRNVPMPNILVSDRAQIVMPYHILFDQYEEERLGGKSFGSTKSGIAPFYSDKYAKIGFQVCELFDEEGLKAKLASVCETKNVLLEHLYHKPLLDVEELYATLQEYRDMIAPFVCDTSAYLDKAIKEGKNILLEGQLGTLKDPDHGIYPMVTSSSTLAAYGAIGAGIPPYEIRQVVTVCKAYSSAVGAGAFVSEIFGEEAEELRRRGGDGGEYGATTGRPRRMGWFDCVASRYGCRLQGTTDVAFTVLDVLGYLDEIPVCTGYEVDGTVTEDFPVTWKLEKAKPVLETLPGWKCDIRGIRKYGDLPENCRKYIEFVEAHIGYPITMVSNGPGREDIIYRQSALCR</sequence>
<feature type="binding site" description="in other chain" evidence="8">
    <location>
        <position position="237"/>
    </location>
    <ligand>
        <name>IMP</name>
        <dbReference type="ChEBI" id="CHEBI:58053"/>
        <note>ligand shared between dimeric partners</note>
    </ligand>
</feature>
<dbReference type="EMBL" id="VUMI01000044">
    <property type="protein sequence ID" value="MSS90701.1"/>
    <property type="molecule type" value="Genomic_DNA"/>
</dbReference>
<feature type="binding site" description="in other chain" evidence="8">
    <location>
        <position position="304"/>
    </location>
    <ligand>
        <name>IMP</name>
        <dbReference type="ChEBI" id="CHEBI:58053"/>
        <note>ligand shared between dimeric partners</note>
    </ligand>
</feature>
<dbReference type="FunFam" id="3.90.170.10:FF:000001">
    <property type="entry name" value="Adenylosuccinate synthetase"/>
    <property type="match status" value="1"/>
</dbReference>
<proteinExistence type="inferred from homology"/>
<name>A0A6N7W617_9FIRM</name>
<feature type="binding site" evidence="8">
    <location>
        <position position="306"/>
    </location>
    <ligand>
        <name>GTP</name>
        <dbReference type="ChEBI" id="CHEBI:37565"/>
    </ligand>
</feature>
<feature type="binding site" evidence="8">
    <location>
        <begin position="332"/>
        <end position="334"/>
    </location>
    <ligand>
        <name>GTP</name>
        <dbReference type="ChEBI" id="CHEBI:37565"/>
    </ligand>
</feature>
<evidence type="ECO:0000313" key="10">
    <source>
        <dbReference type="Proteomes" id="UP000436047"/>
    </source>
</evidence>
<protein>
    <recommendedName>
        <fullName evidence="8">Adenylosuccinate synthetase</fullName>
        <shortName evidence="8">AMPSase</shortName>
        <shortName evidence="8">AdSS</shortName>
        <ecNumber evidence="8">6.3.4.4</ecNumber>
    </recommendedName>
    <alternativeName>
        <fullName evidence="8">IMP--aspartate ligase</fullName>
    </alternativeName>
</protein>
<keyword evidence="6 8" id="KW-0460">Magnesium</keyword>
<dbReference type="InterPro" id="IPR042109">
    <property type="entry name" value="Adenylosuccinate_synth_dom1"/>
</dbReference>
<feature type="binding site" evidence="8">
    <location>
        <begin position="39"/>
        <end position="41"/>
    </location>
    <ligand>
        <name>GTP</name>
        <dbReference type="ChEBI" id="CHEBI:37565"/>
    </ligand>
</feature>
<dbReference type="GO" id="GO:0005737">
    <property type="term" value="C:cytoplasm"/>
    <property type="evidence" value="ECO:0007669"/>
    <property type="project" value="UniProtKB-SubCell"/>
</dbReference>
<feature type="active site" description="Proton acceptor" evidence="8">
    <location>
        <position position="12"/>
    </location>
</feature>
<dbReference type="HAMAP" id="MF_00011">
    <property type="entry name" value="Adenylosucc_synth"/>
    <property type="match status" value="1"/>
</dbReference>
<dbReference type="InterPro" id="IPR001114">
    <property type="entry name" value="Adenylosuccinate_synthetase"/>
</dbReference>
<keyword evidence="4 8" id="KW-0547">Nucleotide-binding</keyword>
<dbReference type="GO" id="GO:0000287">
    <property type="term" value="F:magnesium ion binding"/>
    <property type="evidence" value="ECO:0007669"/>
    <property type="project" value="UniProtKB-UniRule"/>
</dbReference>
<reference evidence="9 10" key="1">
    <citation type="submission" date="2019-08" db="EMBL/GenBank/DDBJ databases">
        <title>In-depth cultivation of the pig gut microbiome towards novel bacterial diversity and tailored functional studies.</title>
        <authorList>
            <person name="Wylensek D."/>
            <person name="Hitch T.C.A."/>
            <person name="Clavel T."/>
        </authorList>
    </citation>
    <scope>NUCLEOTIDE SEQUENCE [LARGE SCALE GENOMIC DNA]</scope>
    <source>
        <strain evidence="9 10">WCA-389-WT-23B</strain>
    </source>
</reference>
<comment type="caution">
    <text evidence="8">Lacks conserved residue(s) required for the propagation of feature annotation.</text>
</comment>
<evidence type="ECO:0000256" key="4">
    <source>
        <dbReference type="ARBA" id="ARBA00022741"/>
    </source>
</evidence>
<feature type="binding site" description="in other chain" evidence="8">
    <location>
        <position position="127"/>
    </location>
    <ligand>
        <name>IMP</name>
        <dbReference type="ChEBI" id="CHEBI:58053"/>
        <note>ligand shared between dimeric partners</note>
    </ligand>
</feature>
<dbReference type="PANTHER" id="PTHR11846:SF0">
    <property type="entry name" value="ADENYLOSUCCINATE SYNTHETASE"/>
    <property type="match status" value="1"/>
</dbReference>
<dbReference type="Pfam" id="PF00709">
    <property type="entry name" value="Adenylsucc_synt"/>
    <property type="match status" value="1"/>
</dbReference>
<dbReference type="GeneID" id="86055561"/>
<evidence type="ECO:0000313" key="9">
    <source>
        <dbReference type="EMBL" id="MSS90701.1"/>
    </source>
</evidence>
<comment type="pathway">
    <text evidence="8">Purine metabolism; AMP biosynthesis via de novo pathway; AMP from IMP: step 1/2.</text>
</comment>
<keyword evidence="7 8" id="KW-0342">GTP-binding</keyword>
<dbReference type="InterPro" id="IPR042111">
    <property type="entry name" value="Adenylosuccinate_synth_dom3"/>
</dbReference>
<dbReference type="NCBIfam" id="TIGR00184">
    <property type="entry name" value="purA"/>
    <property type="match status" value="1"/>
</dbReference>
<evidence type="ECO:0000256" key="8">
    <source>
        <dbReference type="HAMAP-Rule" id="MF_00011"/>
    </source>
</evidence>
<dbReference type="SUPFAM" id="SSF52540">
    <property type="entry name" value="P-loop containing nucleoside triphosphate hydrolases"/>
    <property type="match status" value="1"/>
</dbReference>
<dbReference type="NCBIfam" id="NF002223">
    <property type="entry name" value="PRK01117.1"/>
    <property type="match status" value="1"/>
</dbReference>
<dbReference type="CDD" id="cd03108">
    <property type="entry name" value="AdSS"/>
    <property type="match status" value="1"/>
</dbReference>
<evidence type="ECO:0000256" key="6">
    <source>
        <dbReference type="ARBA" id="ARBA00022842"/>
    </source>
</evidence>
<feature type="active site" description="Proton donor" evidence="8">
    <location>
        <position position="40"/>
    </location>
</feature>
<dbReference type="EC" id="6.3.4.4" evidence="8"/>
<dbReference type="InterPro" id="IPR042110">
    <property type="entry name" value="Adenylosuccinate_synth_dom2"/>
</dbReference>
<evidence type="ECO:0000256" key="7">
    <source>
        <dbReference type="ARBA" id="ARBA00023134"/>
    </source>
</evidence>
<comment type="subunit">
    <text evidence="1 8">Homodimer.</text>
</comment>
<dbReference type="FunFam" id="1.10.300.10:FF:000001">
    <property type="entry name" value="Adenylosuccinate synthetase"/>
    <property type="match status" value="1"/>
</dbReference>
<comment type="caution">
    <text evidence="9">The sequence shown here is derived from an EMBL/GenBank/DDBJ whole genome shotgun (WGS) entry which is preliminary data.</text>
</comment>
<gene>
    <name evidence="8" type="primary">purA</name>
    <name evidence="9" type="ORF">FYJ45_21310</name>
</gene>
<dbReference type="GO" id="GO:0046040">
    <property type="term" value="P:IMP metabolic process"/>
    <property type="evidence" value="ECO:0007669"/>
    <property type="project" value="TreeGrafter"/>
</dbReference>
<dbReference type="RefSeq" id="WP_154467145.1">
    <property type="nucleotide sequence ID" value="NZ_JAXDZL010000035.1"/>
</dbReference>
<evidence type="ECO:0000256" key="3">
    <source>
        <dbReference type="ARBA" id="ARBA00022723"/>
    </source>
</evidence>
<dbReference type="GO" id="GO:0004019">
    <property type="term" value="F:adenylosuccinate synthase activity"/>
    <property type="evidence" value="ECO:0007669"/>
    <property type="project" value="UniProtKB-UniRule"/>
</dbReference>
<comment type="similarity">
    <text evidence="8">Belongs to the adenylosuccinate synthetase family.</text>
</comment>
<dbReference type="GO" id="GO:0044208">
    <property type="term" value="P:'de novo' AMP biosynthetic process"/>
    <property type="evidence" value="ECO:0007669"/>
    <property type="project" value="UniProtKB-UniRule"/>
</dbReference>
<dbReference type="Gene3D" id="3.40.440.10">
    <property type="entry name" value="Adenylosuccinate Synthetase, subunit A, domain 1"/>
    <property type="match status" value="1"/>
</dbReference>
<keyword evidence="8" id="KW-0963">Cytoplasm</keyword>
<evidence type="ECO:0000256" key="1">
    <source>
        <dbReference type="ARBA" id="ARBA00011738"/>
    </source>
</evidence>
<dbReference type="Gene3D" id="3.90.170.10">
    <property type="entry name" value="Adenylosuccinate Synthetase, subunit A, domain 3"/>
    <property type="match status" value="1"/>
</dbReference>
<dbReference type="PANTHER" id="PTHR11846">
    <property type="entry name" value="ADENYLOSUCCINATE SYNTHETASE"/>
    <property type="match status" value="1"/>
</dbReference>
<dbReference type="Gene3D" id="1.10.300.10">
    <property type="entry name" value="Adenylosuccinate Synthetase, subunit A, domain 2"/>
    <property type="match status" value="1"/>
</dbReference>
<dbReference type="InterPro" id="IPR027417">
    <property type="entry name" value="P-loop_NTPase"/>
</dbReference>
<feature type="binding site" evidence="8">
    <location>
        <position position="12"/>
    </location>
    <ligand>
        <name>Mg(2+)</name>
        <dbReference type="ChEBI" id="CHEBI:18420"/>
    </ligand>
</feature>
<feature type="binding site" evidence="8">
    <location>
        <position position="141"/>
    </location>
    <ligand>
        <name>IMP</name>
        <dbReference type="ChEBI" id="CHEBI:58053"/>
        <note>ligand shared between dimeric partners</note>
    </ligand>
</feature>
<accession>A0A6N7W617</accession>
<dbReference type="SMART" id="SM00788">
    <property type="entry name" value="Adenylsucc_synt"/>
    <property type="match status" value="1"/>
</dbReference>
<feature type="binding site" description="in other chain" evidence="8">
    <location>
        <begin position="37"/>
        <end position="40"/>
    </location>
    <ligand>
        <name>IMP</name>
        <dbReference type="ChEBI" id="CHEBI:58053"/>
        <note>ligand shared between dimeric partners</note>
    </ligand>
</feature>
<comment type="subcellular location">
    <subcellularLocation>
        <location evidence="8">Cytoplasm</location>
    </subcellularLocation>
</comment>
<dbReference type="AlphaFoldDB" id="A0A6N7W617"/>
<evidence type="ECO:0000256" key="2">
    <source>
        <dbReference type="ARBA" id="ARBA00022598"/>
    </source>
</evidence>
<feature type="binding site" evidence="8">
    <location>
        <begin position="300"/>
        <end position="306"/>
    </location>
    <ligand>
        <name>substrate</name>
    </ligand>
</feature>
<comment type="cofactor">
    <cofactor evidence="8">
        <name>Mg(2+)</name>
        <dbReference type="ChEBI" id="CHEBI:18420"/>
    </cofactor>
    <text evidence="8">Binds 1 Mg(2+) ion per subunit.</text>
</comment>
<comment type="catalytic activity">
    <reaction evidence="8">
        <text>IMP + L-aspartate + GTP = N(6)-(1,2-dicarboxyethyl)-AMP + GDP + phosphate + 2 H(+)</text>
        <dbReference type="Rhea" id="RHEA:15753"/>
        <dbReference type="ChEBI" id="CHEBI:15378"/>
        <dbReference type="ChEBI" id="CHEBI:29991"/>
        <dbReference type="ChEBI" id="CHEBI:37565"/>
        <dbReference type="ChEBI" id="CHEBI:43474"/>
        <dbReference type="ChEBI" id="CHEBI:57567"/>
        <dbReference type="ChEBI" id="CHEBI:58053"/>
        <dbReference type="ChEBI" id="CHEBI:58189"/>
        <dbReference type="EC" id="6.3.4.4"/>
    </reaction>
</comment>
<feature type="binding site" evidence="8">
    <location>
        <position position="39"/>
    </location>
    <ligand>
        <name>Mg(2+)</name>
        <dbReference type="ChEBI" id="CHEBI:18420"/>
    </ligand>
</feature>
<dbReference type="UniPathway" id="UPA00075">
    <property type="reaction ID" value="UER00335"/>
</dbReference>
<keyword evidence="10" id="KW-1185">Reference proteome</keyword>
<feature type="binding site" description="in other chain" evidence="8">
    <location>
        <begin position="12"/>
        <end position="15"/>
    </location>
    <ligand>
        <name>IMP</name>
        <dbReference type="ChEBI" id="CHEBI:58053"/>
        <note>ligand shared between dimeric partners</note>
    </ligand>
</feature>
<organism evidence="9 10">
    <name type="scientific">Eisenbergiella porci</name>
    <dbReference type="NCBI Taxonomy" id="2652274"/>
    <lineage>
        <taxon>Bacteria</taxon>
        <taxon>Bacillati</taxon>
        <taxon>Bacillota</taxon>
        <taxon>Clostridia</taxon>
        <taxon>Lachnospirales</taxon>
        <taxon>Lachnospiraceae</taxon>
        <taxon>Eisenbergiella</taxon>
    </lineage>
</organism>
<evidence type="ECO:0000256" key="5">
    <source>
        <dbReference type="ARBA" id="ARBA00022755"/>
    </source>
</evidence>
<keyword evidence="2 8" id="KW-0436">Ligase</keyword>
<dbReference type="Proteomes" id="UP000436047">
    <property type="component" value="Unassembled WGS sequence"/>
</dbReference>
<feature type="binding site" evidence="8">
    <location>
        <begin position="11"/>
        <end position="17"/>
    </location>
    <ligand>
        <name>GTP</name>
        <dbReference type="ChEBI" id="CHEBI:37565"/>
    </ligand>
</feature>
<keyword evidence="3 8" id="KW-0479">Metal-binding</keyword>